<evidence type="ECO:0000313" key="2">
    <source>
        <dbReference type="EMBL" id="PIU34685.1"/>
    </source>
</evidence>
<accession>A0A2M6YR70</accession>
<sequence>MSTDVCAIVSAVGKKTKRQKIIADQRRKSNLSSFPVQEIGSNQTPSRVQTTTLYPPSSGIQNESLYIYPVHLIKKDLTKTLLLSILAISLELALFLVLEKHLILPFRI</sequence>
<dbReference type="AlphaFoldDB" id="A0A2M6YR70"/>
<proteinExistence type="predicted"/>
<gene>
    <name evidence="2" type="ORF">COT03_01970</name>
</gene>
<organism evidence="2 3">
    <name type="scientific">Candidatus Shapirobacteria bacterium CG07_land_8_20_14_0_80_39_18</name>
    <dbReference type="NCBI Taxonomy" id="1974882"/>
    <lineage>
        <taxon>Bacteria</taxon>
        <taxon>Candidatus Shapironibacteriota</taxon>
    </lineage>
</organism>
<name>A0A2M6YR70_9BACT</name>
<keyword evidence="1" id="KW-1133">Transmembrane helix</keyword>
<evidence type="ECO:0000313" key="3">
    <source>
        <dbReference type="Proteomes" id="UP000229502"/>
    </source>
</evidence>
<protein>
    <submittedName>
        <fullName evidence="2">Uncharacterized protein</fullName>
    </submittedName>
</protein>
<comment type="caution">
    <text evidence="2">The sequence shown here is derived from an EMBL/GenBank/DDBJ whole genome shotgun (WGS) entry which is preliminary data.</text>
</comment>
<keyword evidence="1" id="KW-0812">Transmembrane</keyword>
<feature type="transmembrane region" description="Helical" evidence="1">
    <location>
        <begin position="81"/>
        <end position="98"/>
    </location>
</feature>
<dbReference type="Proteomes" id="UP000229502">
    <property type="component" value="Unassembled WGS sequence"/>
</dbReference>
<reference evidence="3" key="1">
    <citation type="submission" date="2017-09" db="EMBL/GenBank/DDBJ databases">
        <title>Depth-based differentiation of microbial function through sediment-hosted aquifers and enrichment of novel symbionts in the deep terrestrial subsurface.</title>
        <authorList>
            <person name="Probst A.J."/>
            <person name="Ladd B."/>
            <person name="Jarett J.K."/>
            <person name="Geller-Mcgrath D.E."/>
            <person name="Sieber C.M.K."/>
            <person name="Emerson J.B."/>
            <person name="Anantharaman K."/>
            <person name="Thomas B.C."/>
            <person name="Malmstrom R."/>
            <person name="Stieglmeier M."/>
            <person name="Klingl A."/>
            <person name="Woyke T."/>
            <person name="Ryan C.M."/>
            <person name="Banfield J.F."/>
        </authorList>
    </citation>
    <scope>NUCLEOTIDE SEQUENCE [LARGE SCALE GENOMIC DNA]</scope>
</reference>
<keyword evidence="1" id="KW-0472">Membrane</keyword>
<dbReference type="EMBL" id="PEWZ01000096">
    <property type="protein sequence ID" value="PIU34685.1"/>
    <property type="molecule type" value="Genomic_DNA"/>
</dbReference>
<evidence type="ECO:0000256" key="1">
    <source>
        <dbReference type="SAM" id="Phobius"/>
    </source>
</evidence>